<dbReference type="NCBIfam" id="TIGR04088">
    <property type="entry name" value="cognate_SipW"/>
    <property type="match status" value="1"/>
</dbReference>
<organism evidence="1 2">
    <name type="scientific">Candidatus Chisholmbacteria bacterium RIFCSPHIGHO2_01_FULL_49_18</name>
    <dbReference type="NCBI Taxonomy" id="1797590"/>
    <lineage>
        <taxon>Bacteria</taxon>
        <taxon>Candidatus Chisholmiibacteriota</taxon>
    </lineage>
</organism>
<accession>A0A1G1VLE8</accession>
<sequence length="424" mass="45214">MKRFLLSLLTIGTVGALAFGLSSAYFSDTETSSDNTFIAGVLDLKIDNTSYYNGVLSALTTWTLDDLAGHLFFNFPDLKPDDEGEDTISLHVQNDAYACMSITATENDDVTCNEPELIDDPDCNAIDQDLNDGELGDLLEFIFWADDGDNVLETDERVFKEGTALGLFDGAVWTLADSLTNIWNGVGGPILAGQDEYIGKAWCYGTLTKDPVGAGQGVSPTVDPGVNCDGTALNNASQTDNFLADIQFTAEQARNNPDFICAPLECTPGFADGFQDNNQALRKNGTAVLPDRSDPNDALIAESSGTNPDVPVIPGTFFSLGFGGSLVVSFSQPIPDEPGDDFQIYEVTGGTYPTELVKVEGSTNGTTWVVLDTALATDGFVDINGQLSFVKYLRLTDVSNIADFEAEADAYDLDGVEAICGGSD</sequence>
<gene>
    <name evidence="1" type="ORF">A2785_01075</name>
</gene>
<dbReference type="AlphaFoldDB" id="A0A1G1VLE8"/>
<proteinExistence type="predicted"/>
<evidence type="ECO:0000313" key="1">
    <source>
        <dbReference type="EMBL" id="OGY16164.1"/>
    </source>
</evidence>
<protein>
    <submittedName>
        <fullName evidence="1">Uncharacterized protein</fullName>
    </submittedName>
</protein>
<evidence type="ECO:0000313" key="2">
    <source>
        <dbReference type="Proteomes" id="UP000179069"/>
    </source>
</evidence>
<dbReference type="Proteomes" id="UP000179069">
    <property type="component" value="Unassembled WGS sequence"/>
</dbReference>
<dbReference type="EMBL" id="MHCI01000019">
    <property type="protein sequence ID" value="OGY16164.1"/>
    <property type="molecule type" value="Genomic_DNA"/>
</dbReference>
<dbReference type="InterPro" id="IPR023833">
    <property type="entry name" value="Signal_pept_SipW-depend-type"/>
</dbReference>
<comment type="caution">
    <text evidence="1">The sequence shown here is derived from an EMBL/GenBank/DDBJ whole genome shotgun (WGS) entry which is preliminary data.</text>
</comment>
<name>A0A1G1VLE8_9BACT</name>
<reference evidence="1 2" key="1">
    <citation type="journal article" date="2016" name="Nat. Commun.">
        <title>Thousands of microbial genomes shed light on interconnected biogeochemical processes in an aquifer system.</title>
        <authorList>
            <person name="Anantharaman K."/>
            <person name="Brown C.T."/>
            <person name="Hug L.A."/>
            <person name="Sharon I."/>
            <person name="Castelle C.J."/>
            <person name="Probst A.J."/>
            <person name="Thomas B.C."/>
            <person name="Singh A."/>
            <person name="Wilkins M.J."/>
            <person name="Karaoz U."/>
            <person name="Brodie E.L."/>
            <person name="Williams K.H."/>
            <person name="Hubbard S.S."/>
            <person name="Banfield J.F."/>
        </authorList>
    </citation>
    <scope>NUCLEOTIDE SEQUENCE [LARGE SCALE GENOMIC DNA]</scope>
</reference>